<dbReference type="Proteomes" id="UP000735302">
    <property type="component" value="Unassembled WGS sequence"/>
</dbReference>
<reference evidence="2 3" key="1">
    <citation type="journal article" date="2021" name="Elife">
        <title>Chloroplast acquisition without the gene transfer in kleptoplastic sea slugs, Plakobranchus ocellatus.</title>
        <authorList>
            <person name="Maeda T."/>
            <person name="Takahashi S."/>
            <person name="Yoshida T."/>
            <person name="Shimamura S."/>
            <person name="Takaki Y."/>
            <person name="Nagai Y."/>
            <person name="Toyoda A."/>
            <person name="Suzuki Y."/>
            <person name="Arimoto A."/>
            <person name="Ishii H."/>
            <person name="Satoh N."/>
            <person name="Nishiyama T."/>
            <person name="Hasebe M."/>
            <person name="Maruyama T."/>
            <person name="Minagawa J."/>
            <person name="Obokata J."/>
            <person name="Shigenobu S."/>
        </authorList>
    </citation>
    <scope>NUCLEOTIDE SEQUENCE [LARGE SCALE GENOMIC DNA]</scope>
</reference>
<keyword evidence="3" id="KW-1185">Reference proteome</keyword>
<evidence type="ECO:0000256" key="1">
    <source>
        <dbReference type="SAM" id="Coils"/>
    </source>
</evidence>
<sequence>MNAMIALQDLRKARNTKHKHSALSDKVKDQLEHIVALKKEKAMLEERLAALSLEQNEEEEEDLDQWGDAELTERFKTLQELKEKLSAYTLIGPCGMTVSDVSSDSLTVMLNPMWQSVRESFFLSLVAKDNGMEVSGTNIPYFFNVPALAASMKADVVALMNAISLRLIAYVHRKGEVLQILKTHSDVITESSVTEPVTSVGLKLQCVDTATEIRKYMDVYITYSSVLDFRPAKVKFSSENVSIPADVEEELRHHLLTSPLSSAMPKIVDCLTTTEAVVLEPQQLRTGSVSQSE</sequence>
<evidence type="ECO:0000313" key="3">
    <source>
        <dbReference type="Proteomes" id="UP000735302"/>
    </source>
</evidence>
<evidence type="ECO:0000313" key="2">
    <source>
        <dbReference type="EMBL" id="GFO33892.1"/>
    </source>
</evidence>
<accession>A0AAV4CPT6</accession>
<dbReference type="EMBL" id="BLXT01006839">
    <property type="protein sequence ID" value="GFO33892.1"/>
    <property type="molecule type" value="Genomic_DNA"/>
</dbReference>
<proteinExistence type="predicted"/>
<organism evidence="2 3">
    <name type="scientific">Plakobranchus ocellatus</name>
    <dbReference type="NCBI Taxonomy" id="259542"/>
    <lineage>
        <taxon>Eukaryota</taxon>
        <taxon>Metazoa</taxon>
        <taxon>Spiralia</taxon>
        <taxon>Lophotrochozoa</taxon>
        <taxon>Mollusca</taxon>
        <taxon>Gastropoda</taxon>
        <taxon>Heterobranchia</taxon>
        <taxon>Euthyneura</taxon>
        <taxon>Panpulmonata</taxon>
        <taxon>Sacoglossa</taxon>
        <taxon>Placobranchoidea</taxon>
        <taxon>Plakobranchidae</taxon>
        <taxon>Plakobranchus</taxon>
    </lineage>
</organism>
<protein>
    <recommendedName>
        <fullName evidence="4">Centromere protein O</fullName>
    </recommendedName>
</protein>
<feature type="coiled-coil region" evidence="1">
    <location>
        <begin position="27"/>
        <end position="61"/>
    </location>
</feature>
<keyword evidence="1" id="KW-0175">Coiled coil</keyword>
<dbReference type="AlphaFoldDB" id="A0AAV4CPT6"/>
<evidence type="ECO:0008006" key="4">
    <source>
        <dbReference type="Google" id="ProtNLM"/>
    </source>
</evidence>
<comment type="caution">
    <text evidence="2">The sequence shown here is derived from an EMBL/GenBank/DDBJ whole genome shotgun (WGS) entry which is preliminary data.</text>
</comment>
<name>A0AAV4CPT6_9GAST</name>
<gene>
    <name evidence="2" type="ORF">PoB_006039700</name>
</gene>